<keyword evidence="4 7" id="KW-0443">Lipid metabolism</keyword>
<dbReference type="PANTHER" id="PTHR10336">
    <property type="entry name" value="PHOSPHOINOSITIDE-SPECIFIC PHOSPHOLIPASE C FAMILY PROTEIN"/>
    <property type="match status" value="1"/>
</dbReference>
<dbReference type="GO" id="GO:0004435">
    <property type="term" value="F:phosphatidylinositol-4,5-bisphosphate phospholipase C activity"/>
    <property type="evidence" value="ECO:0007669"/>
    <property type="project" value="UniProtKB-EC"/>
</dbReference>
<evidence type="ECO:0000256" key="2">
    <source>
        <dbReference type="ARBA" id="ARBA00022801"/>
    </source>
</evidence>
<dbReference type="Proteomes" id="UP000323386">
    <property type="component" value="Unassembled WGS sequence"/>
</dbReference>
<feature type="domain" description="PI-PLC Y-box" evidence="10">
    <location>
        <begin position="328"/>
        <end position="445"/>
    </location>
</feature>
<organism evidence="11 12">
    <name type="scientific">Pseudozyma flocculosa</name>
    <dbReference type="NCBI Taxonomy" id="84751"/>
    <lineage>
        <taxon>Eukaryota</taxon>
        <taxon>Fungi</taxon>
        <taxon>Dikarya</taxon>
        <taxon>Basidiomycota</taxon>
        <taxon>Ustilaginomycotina</taxon>
        <taxon>Ustilaginomycetes</taxon>
        <taxon>Ustilaginales</taxon>
        <taxon>Ustilaginaceae</taxon>
        <taxon>Pseudozyma</taxon>
    </lineage>
</organism>
<dbReference type="InterPro" id="IPR000909">
    <property type="entry name" value="PLipase_C_PInositol-sp_X_dom"/>
</dbReference>
<evidence type="ECO:0000256" key="4">
    <source>
        <dbReference type="ARBA" id="ARBA00023098"/>
    </source>
</evidence>
<dbReference type="GO" id="GO:0016042">
    <property type="term" value="P:lipid catabolic process"/>
    <property type="evidence" value="ECO:0007669"/>
    <property type="project" value="UniProtKB-KW"/>
</dbReference>
<dbReference type="InterPro" id="IPR035892">
    <property type="entry name" value="C2_domain_sf"/>
</dbReference>
<dbReference type="InterPro" id="IPR017946">
    <property type="entry name" value="PLC-like_Pdiesterase_TIM-brl"/>
</dbReference>
<evidence type="ECO:0000256" key="5">
    <source>
        <dbReference type="ARBA" id="ARBA00023224"/>
    </source>
</evidence>
<evidence type="ECO:0000256" key="8">
    <source>
        <dbReference type="SAM" id="MobiDB-lite"/>
    </source>
</evidence>
<dbReference type="GO" id="GO:0051209">
    <property type="term" value="P:release of sequestered calcium ion into cytosol"/>
    <property type="evidence" value="ECO:0007669"/>
    <property type="project" value="TreeGrafter"/>
</dbReference>
<evidence type="ECO:0000259" key="10">
    <source>
        <dbReference type="PROSITE" id="PS50008"/>
    </source>
</evidence>
<dbReference type="PANTHER" id="PTHR10336:SF169">
    <property type="entry name" value="PHOSPHOINOSITIDE PHOSPHOLIPASE C"/>
    <property type="match status" value="1"/>
</dbReference>
<gene>
    <name evidence="11" type="ORF">PSFLO_07163</name>
</gene>
<dbReference type="Gene3D" id="3.20.20.190">
    <property type="entry name" value="Phosphatidylinositol (PI) phosphodiesterase"/>
    <property type="match status" value="1"/>
</dbReference>
<evidence type="ECO:0000256" key="3">
    <source>
        <dbReference type="ARBA" id="ARBA00022963"/>
    </source>
</evidence>
<protein>
    <recommendedName>
        <fullName evidence="7">Phosphoinositide phospholipase C</fullName>
        <ecNumber evidence="7">3.1.4.11</ecNumber>
    </recommendedName>
</protein>
<evidence type="ECO:0000256" key="6">
    <source>
        <dbReference type="ARBA" id="ARBA00059664"/>
    </source>
</evidence>
<keyword evidence="5" id="KW-0807">Transducer</keyword>
<reference evidence="11 12" key="1">
    <citation type="submission" date="2018-03" db="EMBL/GenBank/DDBJ databases">
        <authorList>
            <person name="Guldener U."/>
        </authorList>
    </citation>
    <scope>NUCLEOTIDE SEQUENCE [LARGE SCALE GENOMIC DNA]</scope>
    <source>
        <strain evidence="11 12">DAOM196992</strain>
    </source>
</reference>
<proteinExistence type="predicted"/>
<dbReference type="PROSITE" id="PS50008">
    <property type="entry name" value="PIPLC_Y_DOMAIN"/>
    <property type="match status" value="1"/>
</dbReference>
<dbReference type="SMART" id="SM00148">
    <property type="entry name" value="PLCXc"/>
    <property type="match status" value="1"/>
</dbReference>
<dbReference type="PROSITE" id="PS50004">
    <property type="entry name" value="C2"/>
    <property type="match status" value="1"/>
</dbReference>
<sequence>MSHFNTPSTANDDQGTPSILTSRLSRLNPFSKAQDDEDLGEQFDFDSIAGGGHASRPTAITKRQLRVSHALRRFLVDNNVLSHQDAAPDSESMTPAICELLDAPHIEVPAHATDRSHPLSEYFISSSHNTYLMAHQLYGTSSAVAYERALLTGARCVEIDAWDDDDDAEEPKVTHGYTLASHISFRAVCETIRDAIDKEVEQAARDQSLHPAPVLISLENHCNAQGQLRLVQIMQEVWQDRLVSEAVRAEGHSEQQGTGEKIRLDHLGAKIAVMVEFHLAGEKGDGDGDDSSSSSSSSDDEDAEHQEDRKKYKEKKKATKAVGIIPELAALGVYAQSVKPVNDSWLSGELAAGPHNHLINMSESGVGSLIPKSGDKIARHNARHLMRVYPKGTRISSRNLNPVPFWGVGAQVCALNWQSYDHAMQLNEALFSGSDGYVLKPAALRIGGSGDLSTGRKKLKLHIAGATDLPIPSGRQADDIRPYVSCTLVHPSDLERKPPKRKTSGYKQHKLQIIHKGEQPINTDPIWNEVLEWEYDDNELTFLRLIVKSDDKFSRNPMFAVAAVRLSYCTPHWRFIRLLDLKGRETHGTLLVKFDFEDI</sequence>
<dbReference type="SUPFAM" id="SSF51695">
    <property type="entry name" value="PLC-like phosphodiesterases"/>
    <property type="match status" value="1"/>
</dbReference>
<evidence type="ECO:0000256" key="7">
    <source>
        <dbReference type="RuleBase" id="RU361133"/>
    </source>
</evidence>
<keyword evidence="3 7" id="KW-0442">Lipid degradation</keyword>
<dbReference type="Pfam" id="PF00168">
    <property type="entry name" value="C2"/>
    <property type="match status" value="1"/>
</dbReference>
<dbReference type="CDD" id="cd00275">
    <property type="entry name" value="C2_PLC_like"/>
    <property type="match status" value="1"/>
</dbReference>
<dbReference type="EMBL" id="OOIP01000030">
    <property type="protein sequence ID" value="SPO41681.1"/>
    <property type="molecule type" value="Genomic_DNA"/>
</dbReference>
<dbReference type="InterPro" id="IPR000008">
    <property type="entry name" value="C2_dom"/>
</dbReference>
<dbReference type="SUPFAM" id="SSF49562">
    <property type="entry name" value="C2 domain (Calcium/lipid-binding domain, CaLB)"/>
    <property type="match status" value="1"/>
</dbReference>
<dbReference type="InterPro" id="IPR001711">
    <property type="entry name" value="PLipase_C_Pinositol-sp_Y"/>
</dbReference>
<dbReference type="SMART" id="SM00149">
    <property type="entry name" value="PLCYc"/>
    <property type="match status" value="1"/>
</dbReference>
<dbReference type="GO" id="GO:0048015">
    <property type="term" value="P:phosphatidylinositol-mediated signaling"/>
    <property type="evidence" value="ECO:0007669"/>
    <property type="project" value="TreeGrafter"/>
</dbReference>
<accession>A0A5C3FDX7</accession>
<dbReference type="FunFam" id="3.20.20.190:FF:000039">
    <property type="entry name" value="Phosphoinositide phospholipase C"/>
    <property type="match status" value="1"/>
</dbReference>
<dbReference type="Pfam" id="PF00388">
    <property type="entry name" value="PI-PLC-X"/>
    <property type="match status" value="1"/>
</dbReference>
<dbReference type="Pfam" id="PF00387">
    <property type="entry name" value="PI-PLC-Y"/>
    <property type="match status" value="1"/>
</dbReference>
<dbReference type="CDD" id="cd08598">
    <property type="entry name" value="PI-PLC1c_yeast"/>
    <property type="match status" value="1"/>
</dbReference>
<evidence type="ECO:0000259" key="9">
    <source>
        <dbReference type="PROSITE" id="PS50004"/>
    </source>
</evidence>
<evidence type="ECO:0000313" key="11">
    <source>
        <dbReference type="EMBL" id="SPO41681.1"/>
    </source>
</evidence>
<name>A0A5C3FDX7_9BASI</name>
<keyword evidence="2 7" id="KW-0378">Hydrolase</keyword>
<dbReference type="Gene3D" id="2.60.40.150">
    <property type="entry name" value="C2 domain"/>
    <property type="match status" value="1"/>
</dbReference>
<feature type="domain" description="C2" evidence="9">
    <location>
        <begin position="440"/>
        <end position="580"/>
    </location>
</feature>
<feature type="region of interest" description="Disordered" evidence="8">
    <location>
        <begin position="1"/>
        <end position="22"/>
    </location>
</feature>
<dbReference type="OrthoDB" id="269822at2759"/>
<comment type="function">
    <text evidence="6">The production of the second messenger molecules diacylglycerol (DAG) and inositol 1,4,5-trisphosphate (IP3) is mediated by activated phosphatidylinositol-specific phospholipase C enzymes.</text>
</comment>
<feature type="region of interest" description="Disordered" evidence="8">
    <location>
        <begin position="282"/>
        <end position="316"/>
    </location>
</feature>
<dbReference type="AlphaFoldDB" id="A0A5C3FDX7"/>
<dbReference type="EC" id="3.1.4.11" evidence="7"/>
<dbReference type="PROSITE" id="PS50007">
    <property type="entry name" value="PIPLC_X_DOMAIN"/>
    <property type="match status" value="1"/>
</dbReference>
<evidence type="ECO:0000256" key="1">
    <source>
        <dbReference type="ARBA" id="ARBA00001195"/>
    </source>
</evidence>
<dbReference type="PRINTS" id="PR00390">
    <property type="entry name" value="PHPHLIPASEC"/>
</dbReference>
<evidence type="ECO:0000313" key="12">
    <source>
        <dbReference type="Proteomes" id="UP000323386"/>
    </source>
</evidence>
<dbReference type="InterPro" id="IPR001192">
    <property type="entry name" value="PI-PLC_fam"/>
</dbReference>
<keyword evidence="12" id="KW-1185">Reference proteome</keyword>
<comment type="catalytic activity">
    <reaction evidence="1 7">
        <text>a 1,2-diacyl-sn-glycero-3-phospho-(1D-myo-inositol-4,5-bisphosphate) + H2O = 1D-myo-inositol 1,4,5-trisphosphate + a 1,2-diacyl-sn-glycerol + H(+)</text>
        <dbReference type="Rhea" id="RHEA:33179"/>
        <dbReference type="ChEBI" id="CHEBI:15377"/>
        <dbReference type="ChEBI" id="CHEBI:15378"/>
        <dbReference type="ChEBI" id="CHEBI:17815"/>
        <dbReference type="ChEBI" id="CHEBI:58456"/>
        <dbReference type="ChEBI" id="CHEBI:203600"/>
        <dbReference type="EC" id="3.1.4.11"/>
    </reaction>
</comment>